<name>A0A7J3VTG0_CALS0</name>
<keyword evidence="1" id="KW-0812">Transmembrane</keyword>
<evidence type="ECO:0000313" key="2">
    <source>
        <dbReference type="EMBL" id="HHM43896.1"/>
    </source>
</evidence>
<comment type="caution">
    <text evidence="2">The sequence shown here is derived from an EMBL/GenBank/DDBJ whole genome shotgun (WGS) entry which is preliminary data.</text>
</comment>
<gene>
    <name evidence="2" type="ORF">ENM31_01175</name>
</gene>
<protein>
    <recommendedName>
        <fullName evidence="3">Bacterial repeat domain-containing protein</fullName>
    </recommendedName>
</protein>
<organism evidence="2">
    <name type="scientific">Caldiarchaeum subterraneum</name>
    <dbReference type="NCBI Taxonomy" id="311458"/>
    <lineage>
        <taxon>Archaea</taxon>
        <taxon>Nitrososphaerota</taxon>
        <taxon>Candidatus Caldarchaeales</taxon>
        <taxon>Candidatus Caldarchaeaceae</taxon>
        <taxon>Candidatus Caldarchaeum</taxon>
    </lineage>
</organism>
<dbReference type="AlphaFoldDB" id="A0A7J3VTG0"/>
<reference evidence="2" key="1">
    <citation type="journal article" date="2020" name="mSystems">
        <title>Genome- and Community-Level Interaction Insights into Carbon Utilization and Element Cycling Functions of Hydrothermarchaeota in Hydrothermal Sediment.</title>
        <authorList>
            <person name="Zhou Z."/>
            <person name="Liu Y."/>
            <person name="Xu W."/>
            <person name="Pan J."/>
            <person name="Luo Z.H."/>
            <person name="Li M."/>
        </authorList>
    </citation>
    <scope>NUCLEOTIDE SEQUENCE [LARGE SCALE GENOMIC DNA]</scope>
    <source>
        <strain evidence="2">SpSt-1074</strain>
    </source>
</reference>
<accession>A0A7J3VTG0</accession>
<sequence length="602" mass="66790">MKKFVAVFLAMFFVMTCLQHAAGDEMWELSYDDGEYEIFIRRVVVSEDYMMAVRFTPPQTPAKLASVSFYIIDLAPAYLKFFDANRQPLPHSIRVVPNSTGWVVVNLASLNIVVYGDFYVAVAGDPSATKYPSLGVDRTRPDERSYYVNPPLQFILASDIARSVGDPTFNGDFAIRVILTPVRLFRLEVGVSPRVGSLTVDGQAFAAERLPQLFDWVEGSEHVIGVPNEVVYVDEGVRYVFAGWSDGVKDNPRVIKVEKGMRIIALWKRQFLLNVRSQYGSPSGGGWYDEGARANVVVQQSVEPSAGVRVLFNGWTGDVESPTPRIEILLDKPKTVEARWRTQYFLNVDSRGPVDGEGWYDAGSKAVVKANSPHVLQQDVSRLVFSSWTGDVSSTSPTLEIIMDKPKQITAVWKTQHRVEADLDPSKTGLEVDEWFDEGAVATLQASPEISGGRSRYVFQRWSDGSGEASRRLVVDKPYRLTAEYELQHRLDVISEHGQTTGSGWYRHGETASFSITPTSVPAGFLTYQVFDGWRGDFQGQAPNGSTRVDGPKTVQAIWRTDSSQLFVLAGVVAAVALAGLLTAARVRRRRAANPMVGKKQP</sequence>
<feature type="transmembrane region" description="Helical" evidence="1">
    <location>
        <begin position="566"/>
        <end position="585"/>
    </location>
</feature>
<keyword evidence="1" id="KW-1133">Transmembrane helix</keyword>
<dbReference type="EMBL" id="DRXH01000044">
    <property type="protein sequence ID" value="HHM43896.1"/>
    <property type="molecule type" value="Genomic_DNA"/>
</dbReference>
<evidence type="ECO:0008006" key="3">
    <source>
        <dbReference type="Google" id="ProtNLM"/>
    </source>
</evidence>
<keyword evidence="1" id="KW-0472">Membrane</keyword>
<proteinExistence type="predicted"/>
<evidence type="ECO:0000256" key="1">
    <source>
        <dbReference type="SAM" id="Phobius"/>
    </source>
</evidence>